<reference evidence="2 3" key="1">
    <citation type="submission" date="2018-01" db="EMBL/GenBank/DDBJ databases">
        <title>Complete genome sequence of Salinigranum rubrum GX10T, an extremely halophilic archaeon isolated from a marine solar saltern.</title>
        <authorList>
            <person name="Han S."/>
        </authorList>
    </citation>
    <scope>NUCLEOTIDE SEQUENCE [LARGE SCALE GENOMIC DNA]</scope>
    <source>
        <strain evidence="2 3">GX10</strain>
    </source>
</reference>
<name>A0A2I8VPR8_9EURY</name>
<dbReference type="KEGG" id="srub:C2R22_05760"/>
<dbReference type="Pfam" id="PF03551">
    <property type="entry name" value="PadR"/>
    <property type="match status" value="1"/>
</dbReference>
<evidence type="ECO:0000313" key="2">
    <source>
        <dbReference type="EMBL" id="AUV83895.1"/>
    </source>
</evidence>
<dbReference type="Gene3D" id="1.10.10.10">
    <property type="entry name" value="Winged helix-like DNA-binding domain superfamily/Winged helix DNA-binding domain"/>
    <property type="match status" value="1"/>
</dbReference>
<dbReference type="InterPro" id="IPR036390">
    <property type="entry name" value="WH_DNA-bd_sf"/>
</dbReference>
<sequence length="312" mass="34522">MRRVDGEWFHHECTPDDRAHDLEFRTDGGVTRPRPSEWPYEAVVHGADLRRDCLALTANGKPCSYQAYSGEHLCSTHQNASDPDVVAGAHQWARVTDDGRTVAVCVNCEEVWEGGAPAIAVECPICGRGVGERCRIERSGSAGANAPIPPHPERRRRGCEAVDGYTTCRAAPDVDVDDEQKQLVTDGGQVPHGQLREELTAFQRDTLYVLARDGAQYGLAIKRALEDLYGLDGTANDEVHHGRLYPNLRELEDRGLLEVGTLDKRTNEYDLSEAGQQFVRELAQTWVGATDRIDRTDQDVIDQAVRHAGGDR</sequence>
<gene>
    <name evidence="2" type="ORF">C2R22_05760</name>
</gene>
<dbReference type="Proteomes" id="UP000236584">
    <property type="component" value="Chromosome"/>
</dbReference>
<keyword evidence="3" id="KW-1185">Reference proteome</keyword>
<feature type="domain" description="Transcription regulator PadR N-terminal" evidence="1">
    <location>
        <begin position="207"/>
        <end position="280"/>
    </location>
</feature>
<evidence type="ECO:0000313" key="3">
    <source>
        <dbReference type="Proteomes" id="UP000236584"/>
    </source>
</evidence>
<dbReference type="SUPFAM" id="SSF46785">
    <property type="entry name" value="Winged helix' DNA-binding domain"/>
    <property type="match status" value="1"/>
</dbReference>
<protein>
    <recommendedName>
        <fullName evidence="1">Transcription regulator PadR N-terminal domain-containing protein</fullName>
    </recommendedName>
</protein>
<dbReference type="EMBL" id="CP026309">
    <property type="protein sequence ID" value="AUV83895.1"/>
    <property type="molecule type" value="Genomic_DNA"/>
</dbReference>
<organism evidence="2 3">
    <name type="scientific">Salinigranum rubrum</name>
    <dbReference type="NCBI Taxonomy" id="755307"/>
    <lineage>
        <taxon>Archaea</taxon>
        <taxon>Methanobacteriati</taxon>
        <taxon>Methanobacteriota</taxon>
        <taxon>Stenosarchaea group</taxon>
        <taxon>Halobacteria</taxon>
        <taxon>Halobacteriales</taxon>
        <taxon>Haloferacaceae</taxon>
        <taxon>Salinigranum</taxon>
    </lineage>
</organism>
<proteinExistence type="predicted"/>
<accession>A0A2I8VPR8</accession>
<dbReference type="InterPro" id="IPR005149">
    <property type="entry name" value="Tscrpt_reg_PadR_N"/>
</dbReference>
<dbReference type="AlphaFoldDB" id="A0A2I8VPR8"/>
<evidence type="ECO:0000259" key="1">
    <source>
        <dbReference type="Pfam" id="PF03551"/>
    </source>
</evidence>
<dbReference type="InterPro" id="IPR036388">
    <property type="entry name" value="WH-like_DNA-bd_sf"/>
</dbReference>